<dbReference type="PANTHER" id="PTHR45655:SF13">
    <property type="entry name" value="SOLUBLE GUANYLATE CYCLASE GCY-32-RELATED"/>
    <property type="match status" value="1"/>
</dbReference>
<dbReference type="GO" id="GO:0070482">
    <property type="term" value="P:response to oxygen levels"/>
    <property type="evidence" value="ECO:0007669"/>
    <property type="project" value="TreeGrafter"/>
</dbReference>
<dbReference type="EMBL" id="AUNB01000013">
    <property type="protein sequence ID" value="KEO60904.1"/>
    <property type="molecule type" value="Genomic_DNA"/>
</dbReference>
<evidence type="ECO:0000313" key="3">
    <source>
        <dbReference type="Proteomes" id="UP000027471"/>
    </source>
</evidence>
<reference evidence="2 3" key="1">
    <citation type="journal article" date="2015" name="Antonie Van Leeuwenhoek">
        <title>Thioclava indica sp. nov., isolated from surface seawater of the Indian Ocean.</title>
        <authorList>
            <person name="Liu Y."/>
            <person name="Lai Q."/>
            <person name="Du J."/>
            <person name="Xu H."/>
            <person name="Jiang L."/>
            <person name="Shao Z."/>
        </authorList>
    </citation>
    <scope>NUCLEOTIDE SEQUENCE [LARGE SCALE GENOMIC DNA]</scope>
    <source>
        <strain evidence="2 3">DT23-4</strain>
    </source>
</reference>
<evidence type="ECO:0000259" key="1">
    <source>
        <dbReference type="Pfam" id="PF07700"/>
    </source>
</evidence>
<comment type="caution">
    <text evidence="2">The sequence shown here is derived from an EMBL/GenBank/DDBJ whole genome shotgun (WGS) entry which is preliminary data.</text>
</comment>
<keyword evidence="3" id="KW-1185">Reference proteome</keyword>
<dbReference type="Proteomes" id="UP000027471">
    <property type="component" value="Unassembled WGS sequence"/>
</dbReference>
<gene>
    <name evidence="2" type="ORF">DT23_11845</name>
</gene>
<sequence>MLGLVNRSIQNFLTDTFGERIWYAVACKAGVSPEGFEPMLSYEDALTDRLLDVACETLDRRLFDFLEDLGTYLSTREPVRRLLRYGGRDYVDFLRSLNELQGRTQLALEDLKLPELTLRGLGVGRYTLSVIGAPPGWGAVFAGVLRAMADDYGALVLIELNEHTEDGPAGEAIAVQLLDSFHASGRSFDLSDAAGAEM</sequence>
<dbReference type="InterPro" id="IPR024096">
    <property type="entry name" value="NO_sig/Golgi_transp_ligand-bd"/>
</dbReference>
<proteinExistence type="predicted"/>
<name>A0A074JWP0_9RHOB</name>
<dbReference type="GO" id="GO:0019934">
    <property type="term" value="P:cGMP-mediated signaling"/>
    <property type="evidence" value="ECO:0007669"/>
    <property type="project" value="TreeGrafter"/>
</dbReference>
<dbReference type="SUPFAM" id="SSF111126">
    <property type="entry name" value="Ligand-binding domain in the NO signalling and Golgi transport"/>
    <property type="match status" value="1"/>
</dbReference>
<dbReference type="AlphaFoldDB" id="A0A074JWP0"/>
<dbReference type="Gene3D" id="3.90.1520.10">
    <property type="entry name" value="H-NOX domain"/>
    <property type="match status" value="1"/>
</dbReference>
<dbReference type="OrthoDB" id="981203at2"/>
<dbReference type="InterPro" id="IPR038158">
    <property type="entry name" value="H-NOX_domain_sf"/>
</dbReference>
<accession>A0A074JWP0</accession>
<dbReference type="eggNOG" id="COG1060">
    <property type="taxonomic scope" value="Bacteria"/>
</dbReference>
<dbReference type="GO" id="GO:0004383">
    <property type="term" value="F:guanylate cyclase activity"/>
    <property type="evidence" value="ECO:0007669"/>
    <property type="project" value="TreeGrafter"/>
</dbReference>
<dbReference type="STRING" id="1353528.DT23_11845"/>
<dbReference type="RefSeq" id="WP_038128819.1">
    <property type="nucleotide sequence ID" value="NZ_AUNB01000013.1"/>
</dbReference>
<dbReference type="GO" id="GO:0020037">
    <property type="term" value="F:heme binding"/>
    <property type="evidence" value="ECO:0007669"/>
    <property type="project" value="InterPro"/>
</dbReference>
<evidence type="ECO:0000313" key="2">
    <source>
        <dbReference type="EMBL" id="KEO60904.1"/>
    </source>
</evidence>
<dbReference type="Pfam" id="PF07700">
    <property type="entry name" value="HNOB"/>
    <property type="match status" value="1"/>
</dbReference>
<organism evidence="2 3">
    <name type="scientific">Thioclava indica</name>
    <dbReference type="NCBI Taxonomy" id="1353528"/>
    <lineage>
        <taxon>Bacteria</taxon>
        <taxon>Pseudomonadati</taxon>
        <taxon>Pseudomonadota</taxon>
        <taxon>Alphaproteobacteria</taxon>
        <taxon>Rhodobacterales</taxon>
        <taxon>Paracoccaceae</taxon>
        <taxon>Thioclava</taxon>
    </lineage>
</organism>
<protein>
    <recommendedName>
        <fullName evidence="1">Heme NO-binding domain-containing protein</fullName>
    </recommendedName>
</protein>
<dbReference type="InterPro" id="IPR011644">
    <property type="entry name" value="Heme_NO-bd"/>
</dbReference>
<dbReference type="GO" id="GO:0008074">
    <property type="term" value="C:guanylate cyclase complex, soluble"/>
    <property type="evidence" value="ECO:0007669"/>
    <property type="project" value="TreeGrafter"/>
</dbReference>
<feature type="domain" description="Heme NO-binding" evidence="1">
    <location>
        <begin position="3"/>
        <end position="154"/>
    </location>
</feature>
<dbReference type="PANTHER" id="PTHR45655">
    <property type="entry name" value="GUANYLATE CYCLASE SOLUBLE SUBUNIT BETA-2"/>
    <property type="match status" value="1"/>
</dbReference>